<evidence type="ECO:0000256" key="5">
    <source>
        <dbReference type="RuleBase" id="RU361177"/>
    </source>
</evidence>
<protein>
    <recommendedName>
        <fullName evidence="5">Flavin-containing monooxygenase</fullName>
        <ecNumber evidence="5">1.-.-.-</ecNumber>
    </recommendedName>
</protein>
<keyword evidence="3 5" id="KW-0274">FAD</keyword>
<evidence type="ECO:0000313" key="6">
    <source>
        <dbReference type="EMBL" id="PHT41810.1"/>
    </source>
</evidence>
<keyword evidence="2 5" id="KW-0285">Flavoprotein</keyword>
<dbReference type="InterPro" id="IPR050346">
    <property type="entry name" value="FMO-like"/>
</dbReference>
<evidence type="ECO:0000256" key="2">
    <source>
        <dbReference type="ARBA" id="ARBA00022630"/>
    </source>
</evidence>
<comment type="similarity">
    <text evidence="1 5">Belongs to the FMO family.</text>
</comment>
<dbReference type="Proteomes" id="UP000224567">
    <property type="component" value="Unassembled WGS sequence"/>
</dbReference>
<keyword evidence="5" id="KW-0503">Monooxygenase</keyword>
<dbReference type="GO" id="GO:0004499">
    <property type="term" value="F:N,N-dimethylaniline monooxygenase activity"/>
    <property type="evidence" value="ECO:0007669"/>
    <property type="project" value="InterPro"/>
</dbReference>
<reference evidence="6 7" key="1">
    <citation type="journal article" date="2017" name="Genome Biol.">
        <title>New reference genome sequences of hot pepper reveal the massive evolution of plant disease-resistance genes by retroduplication.</title>
        <authorList>
            <person name="Kim S."/>
            <person name="Park J."/>
            <person name="Yeom S.I."/>
            <person name="Kim Y.M."/>
            <person name="Seo E."/>
            <person name="Kim K.T."/>
            <person name="Kim M.S."/>
            <person name="Lee J.M."/>
            <person name="Cheong K."/>
            <person name="Shin H.S."/>
            <person name="Kim S.B."/>
            <person name="Han K."/>
            <person name="Lee J."/>
            <person name="Park M."/>
            <person name="Lee H.A."/>
            <person name="Lee H.Y."/>
            <person name="Lee Y."/>
            <person name="Oh S."/>
            <person name="Lee J.H."/>
            <person name="Choi E."/>
            <person name="Choi E."/>
            <person name="Lee S.E."/>
            <person name="Jeon J."/>
            <person name="Kim H."/>
            <person name="Choi G."/>
            <person name="Song H."/>
            <person name="Lee J."/>
            <person name="Lee S.C."/>
            <person name="Kwon J.K."/>
            <person name="Lee H.Y."/>
            <person name="Koo N."/>
            <person name="Hong Y."/>
            <person name="Kim R.W."/>
            <person name="Kang W.H."/>
            <person name="Huh J.H."/>
            <person name="Kang B.C."/>
            <person name="Yang T.J."/>
            <person name="Lee Y.H."/>
            <person name="Bennetzen J.L."/>
            <person name="Choi D."/>
        </authorList>
    </citation>
    <scope>NUCLEOTIDE SEQUENCE [LARGE SCALE GENOMIC DNA]</scope>
    <source>
        <strain evidence="7">cv. PBC81</strain>
    </source>
</reference>
<dbReference type="InterPro" id="IPR036188">
    <property type="entry name" value="FAD/NAD-bd_sf"/>
</dbReference>
<dbReference type="Gene3D" id="3.50.50.60">
    <property type="entry name" value="FAD/NAD(P)-binding domain"/>
    <property type="match status" value="2"/>
</dbReference>
<gene>
    <name evidence="6" type="ORF">CQW23_20664</name>
</gene>
<evidence type="ECO:0000256" key="1">
    <source>
        <dbReference type="ARBA" id="ARBA00009183"/>
    </source>
</evidence>
<dbReference type="PANTHER" id="PTHR23023">
    <property type="entry name" value="DIMETHYLANILINE MONOOXYGENASE"/>
    <property type="match status" value="1"/>
</dbReference>
<dbReference type="STRING" id="33114.A0A2G2W9A1"/>
<name>A0A2G2W9A1_CAPBA</name>
<dbReference type="GO" id="GO:0050661">
    <property type="term" value="F:NADP binding"/>
    <property type="evidence" value="ECO:0007669"/>
    <property type="project" value="InterPro"/>
</dbReference>
<dbReference type="GO" id="GO:0050660">
    <property type="term" value="F:flavin adenine dinucleotide binding"/>
    <property type="evidence" value="ECO:0007669"/>
    <property type="project" value="InterPro"/>
</dbReference>
<comment type="cofactor">
    <cofactor evidence="5">
        <name>FAD</name>
        <dbReference type="ChEBI" id="CHEBI:57692"/>
    </cofactor>
</comment>
<keyword evidence="4 5" id="KW-0560">Oxidoreductase</keyword>
<reference evidence="7" key="2">
    <citation type="journal article" date="2017" name="J. Anim. Genet.">
        <title>Multiple reference genome sequences of hot pepper reveal the massive evolution of plant disease resistance genes by retroduplication.</title>
        <authorList>
            <person name="Kim S."/>
            <person name="Park J."/>
            <person name="Yeom S.-I."/>
            <person name="Kim Y.-M."/>
            <person name="Seo E."/>
            <person name="Kim K.-T."/>
            <person name="Kim M.-S."/>
            <person name="Lee J.M."/>
            <person name="Cheong K."/>
            <person name="Shin H.-S."/>
            <person name="Kim S.-B."/>
            <person name="Han K."/>
            <person name="Lee J."/>
            <person name="Park M."/>
            <person name="Lee H.-A."/>
            <person name="Lee H.-Y."/>
            <person name="Lee Y."/>
            <person name="Oh S."/>
            <person name="Lee J.H."/>
            <person name="Choi E."/>
            <person name="Choi E."/>
            <person name="Lee S.E."/>
            <person name="Jeon J."/>
            <person name="Kim H."/>
            <person name="Choi G."/>
            <person name="Song H."/>
            <person name="Lee J."/>
            <person name="Lee S.-C."/>
            <person name="Kwon J.-K."/>
            <person name="Lee H.-Y."/>
            <person name="Koo N."/>
            <person name="Hong Y."/>
            <person name="Kim R.W."/>
            <person name="Kang W.-H."/>
            <person name="Huh J.H."/>
            <person name="Kang B.-C."/>
            <person name="Yang T.-J."/>
            <person name="Lee Y.-H."/>
            <person name="Bennetzen J.L."/>
            <person name="Choi D."/>
        </authorList>
    </citation>
    <scope>NUCLEOTIDE SEQUENCE [LARGE SCALE GENOMIC DNA]</scope>
    <source>
        <strain evidence="7">cv. PBC81</strain>
    </source>
</reference>
<comment type="caution">
    <text evidence="6">The sequence shown here is derived from an EMBL/GenBank/DDBJ whole genome shotgun (WGS) entry which is preliminary data.</text>
</comment>
<evidence type="ECO:0000256" key="4">
    <source>
        <dbReference type="ARBA" id="ARBA00023002"/>
    </source>
</evidence>
<evidence type="ECO:0000256" key="3">
    <source>
        <dbReference type="ARBA" id="ARBA00022827"/>
    </source>
</evidence>
<keyword evidence="7" id="KW-1185">Reference proteome</keyword>
<organism evidence="6 7">
    <name type="scientific">Capsicum baccatum</name>
    <name type="common">Peruvian pepper</name>
    <dbReference type="NCBI Taxonomy" id="33114"/>
    <lineage>
        <taxon>Eukaryota</taxon>
        <taxon>Viridiplantae</taxon>
        <taxon>Streptophyta</taxon>
        <taxon>Embryophyta</taxon>
        <taxon>Tracheophyta</taxon>
        <taxon>Spermatophyta</taxon>
        <taxon>Magnoliopsida</taxon>
        <taxon>eudicotyledons</taxon>
        <taxon>Gunneridae</taxon>
        <taxon>Pentapetalae</taxon>
        <taxon>asterids</taxon>
        <taxon>lamiids</taxon>
        <taxon>Solanales</taxon>
        <taxon>Solanaceae</taxon>
        <taxon>Solanoideae</taxon>
        <taxon>Capsiceae</taxon>
        <taxon>Capsicum</taxon>
    </lineage>
</organism>
<dbReference type="InterPro" id="IPR020946">
    <property type="entry name" value="Flavin_mOase-like"/>
</dbReference>
<dbReference type="SUPFAM" id="SSF51905">
    <property type="entry name" value="FAD/NAD(P)-binding domain"/>
    <property type="match status" value="2"/>
</dbReference>
<dbReference type="AlphaFoldDB" id="A0A2G2W9A1"/>
<dbReference type="EMBL" id="MLFT02000008">
    <property type="protein sequence ID" value="PHT41810.1"/>
    <property type="molecule type" value="Genomic_DNA"/>
</dbReference>
<dbReference type="FunFam" id="3.50.50.60:FF:000169">
    <property type="entry name" value="Flavin-containing monooxygenase"/>
    <property type="match status" value="1"/>
</dbReference>
<dbReference type="Pfam" id="PF00743">
    <property type="entry name" value="FMO-like"/>
    <property type="match status" value="1"/>
</dbReference>
<dbReference type="OrthoDB" id="66881at2759"/>
<accession>A0A2G2W9A1</accession>
<proteinExistence type="inferred from homology"/>
<dbReference type="FunFam" id="3.50.50.60:FF:000403">
    <property type="entry name" value="Flavin-containing monooxygenase"/>
    <property type="match status" value="1"/>
</dbReference>
<sequence>MDHNGTPLKIPFVSIPVTVTLRKLKMLSHLPEFSSEEDNGGGCDGGSGRGRWVGGTRETESFCLRVMLGILRESKKEQVIAIVGAGISGLLACKYCLSKGFDPIVFESESSIGGVWTKTIGSTTLQTPKPLYQFSDYPWPDTVTELFPDQQTVLEYIESYANHFDLVRHIQFNNKVLSLSYQDNGEYSSISGERNLWGEAFSSKGKWNVTVEDTRSLSTQVYKVDFVIVCLGRFSQVPNIPEFPPNKGPQALEGEVIHSMDYSKMDSAAAANFVKGKHVAIVGFQKSGMDIAMECSTVNGVEHPCSVVIRTLHWNVPDYFPWGFPMAKLYLNRFSELTVHKPGEGLLLYLMATIFSPLRWAFSKFVESHIRHKLKLSKHGMVPEHSFLNELSACLISTVPEGFYDRVEEGSIKLIKKAENFGFSKEGIVLDGQSEPIKSDLVILATGFKGIEKLKHIFESPKYQEFIAGSDDFAVPLYRECIHPRIPQLAIIGFSESVANLFTSEIRCRWLTELLDGKFELPSIKMMEKDIAEWDKYKKRYSKKYYRRSCIGALHIWHNDQLCKDMGWNPKRKRGFWAEWFEPYGPLDYSV</sequence>
<dbReference type="EC" id="1.-.-.-" evidence="5"/>
<evidence type="ECO:0000313" key="7">
    <source>
        <dbReference type="Proteomes" id="UP000224567"/>
    </source>
</evidence>